<dbReference type="InterPro" id="IPR036179">
    <property type="entry name" value="Ig-like_dom_sf"/>
</dbReference>
<keyword evidence="1" id="KW-0677">Repeat</keyword>
<feature type="domain" description="Fibronectin type-III" evidence="7">
    <location>
        <begin position="651"/>
        <end position="746"/>
    </location>
</feature>
<keyword evidence="4" id="KW-0472">Membrane</keyword>
<evidence type="ECO:0000256" key="4">
    <source>
        <dbReference type="SAM" id="Phobius"/>
    </source>
</evidence>
<reference evidence="8" key="2">
    <citation type="submission" date="2025-05" db="UniProtKB">
        <authorList>
            <consortium name="EnsemblMetazoa"/>
        </authorList>
    </citation>
    <scope>IDENTIFICATION</scope>
    <source>
        <strain evidence="8">Foshan</strain>
    </source>
</reference>
<feature type="region of interest" description="Disordered" evidence="3">
    <location>
        <begin position="993"/>
        <end position="1018"/>
    </location>
</feature>
<dbReference type="Pfam" id="PF07679">
    <property type="entry name" value="I-set"/>
    <property type="match status" value="2"/>
</dbReference>
<dbReference type="SMART" id="SM00409">
    <property type="entry name" value="IG"/>
    <property type="match status" value="5"/>
</dbReference>
<dbReference type="SMART" id="SM00060">
    <property type="entry name" value="FN3"/>
    <property type="match status" value="3"/>
</dbReference>
<dbReference type="EnsemblMetazoa" id="AALFPA23_015808.R23040">
    <property type="protein sequence ID" value="AALFPA23_015808.P23040"/>
    <property type="gene ID" value="AALFPA23_015808"/>
</dbReference>
<dbReference type="SMART" id="SM00408">
    <property type="entry name" value="IGc2"/>
    <property type="match status" value="5"/>
</dbReference>
<evidence type="ECO:0000313" key="9">
    <source>
        <dbReference type="Proteomes" id="UP000069940"/>
    </source>
</evidence>
<feature type="domain" description="Ig-like" evidence="6">
    <location>
        <begin position="322"/>
        <end position="417"/>
    </location>
</feature>
<feature type="compositionally biased region" description="Low complexity" evidence="3">
    <location>
        <begin position="1207"/>
        <end position="1217"/>
    </location>
</feature>
<evidence type="ECO:0000259" key="6">
    <source>
        <dbReference type="PROSITE" id="PS50835"/>
    </source>
</evidence>
<evidence type="ECO:0000256" key="2">
    <source>
        <dbReference type="ARBA" id="ARBA00023319"/>
    </source>
</evidence>
<accession>A0ABM1Z7K5</accession>
<feature type="region of interest" description="Disordered" evidence="3">
    <location>
        <begin position="1121"/>
        <end position="1148"/>
    </location>
</feature>
<dbReference type="Pfam" id="PF13927">
    <property type="entry name" value="Ig_3"/>
    <property type="match status" value="3"/>
</dbReference>
<dbReference type="InterPro" id="IPR013783">
    <property type="entry name" value="Ig-like_fold"/>
</dbReference>
<feature type="domain" description="Ig-like" evidence="6">
    <location>
        <begin position="137"/>
        <end position="223"/>
    </location>
</feature>
<keyword evidence="2" id="KW-0393">Immunoglobulin domain</keyword>
<proteinExistence type="predicted"/>
<name>A0ABM1Z7K5_AEDAL</name>
<dbReference type="Gene3D" id="2.60.40.10">
    <property type="entry name" value="Immunoglobulins"/>
    <property type="match status" value="8"/>
</dbReference>
<evidence type="ECO:0000256" key="1">
    <source>
        <dbReference type="ARBA" id="ARBA00022737"/>
    </source>
</evidence>
<feature type="region of interest" description="Disordered" evidence="3">
    <location>
        <begin position="1174"/>
        <end position="1223"/>
    </location>
</feature>
<dbReference type="PANTHER" id="PTHR45080">
    <property type="entry name" value="CONTACTIN 5"/>
    <property type="match status" value="1"/>
</dbReference>
<feature type="domain" description="Ig-like" evidence="6">
    <location>
        <begin position="427"/>
        <end position="513"/>
    </location>
</feature>
<dbReference type="SUPFAM" id="SSF48726">
    <property type="entry name" value="Immunoglobulin"/>
    <property type="match status" value="5"/>
</dbReference>
<dbReference type="InterPro" id="IPR013098">
    <property type="entry name" value="Ig_I-set"/>
</dbReference>
<dbReference type="SUPFAM" id="SSF49265">
    <property type="entry name" value="Fibronectin type III"/>
    <property type="match status" value="2"/>
</dbReference>
<evidence type="ECO:0000256" key="5">
    <source>
        <dbReference type="SAM" id="SignalP"/>
    </source>
</evidence>
<dbReference type="CDD" id="cd00063">
    <property type="entry name" value="FN3"/>
    <property type="match status" value="3"/>
</dbReference>
<dbReference type="PANTHER" id="PTHR45080:SF34">
    <property type="entry name" value="MYOSIN LIGHT CHAIN KINASE, SMOOTH MUSCLE-LIKE"/>
    <property type="match status" value="1"/>
</dbReference>
<feature type="domain" description="Ig-like" evidence="6">
    <location>
        <begin position="231"/>
        <end position="317"/>
    </location>
</feature>
<dbReference type="InterPro" id="IPR036116">
    <property type="entry name" value="FN3_sf"/>
</dbReference>
<protein>
    <submittedName>
        <fullName evidence="8">Uncharacterized protein</fullName>
    </submittedName>
</protein>
<feature type="domain" description="Fibronectin type-III" evidence="7">
    <location>
        <begin position="536"/>
        <end position="631"/>
    </location>
</feature>
<feature type="signal peptide" evidence="5">
    <location>
        <begin position="1"/>
        <end position="35"/>
    </location>
</feature>
<feature type="domain" description="Ig-like" evidence="6">
    <location>
        <begin position="39"/>
        <end position="133"/>
    </location>
</feature>
<dbReference type="InterPro" id="IPR003598">
    <property type="entry name" value="Ig_sub2"/>
</dbReference>
<feature type="transmembrane region" description="Helical" evidence="4">
    <location>
        <begin position="876"/>
        <end position="898"/>
    </location>
</feature>
<dbReference type="InterPro" id="IPR007110">
    <property type="entry name" value="Ig-like_dom"/>
</dbReference>
<dbReference type="PROSITE" id="PS50835">
    <property type="entry name" value="IG_LIKE"/>
    <property type="match status" value="5"/>
</dbReference>
<keyword evidence="4" id="KW-1133">Transmembrane helix</keyword>
<dbReference type="GeneID" id="109421075"/>
<evidence type="ECO:0000259" key="7">
    <source>
        <dbReference type="PROSITE" id="PS50853"/>
    </source>
</evidence>
<evidence type="ECO:0000313" key="8">
    <source>
        <dbReference type="EnsemblMetazoa" id="AALFPA23_015808.P23040"/>
    </source>
</evidence>
<dbReference type="InterPro" id="IPR003961">
    <property type="entry name" value="FN3_dom"/>
</dbReference>
<dbReference type="Proteomes" id="UP000069940">
    <property type="component" value="Unassembled WGS sequence"/>
</dbReference>
<sequence length="1309" mass="141480">MGFSRANGRTTRMKMELLVLVQILIVTAAINQAKAMEYPKITEHPLDVIVPRHDPTTLNCKAEGIPAPAITWYKDGDAIKAEQGSHKILLPAGGLFFLKVVHSRRESDAGVYWCEARNELGVARSRNATLQVSVLREDFRLEPQNTRVAQGETALLECGPPRGYPEPVVFWRKNGQTMDLNSSKRIRIVDGGNLAIQDARQSDDGRYQCVAKNVVGVRESTVAFLRVHVKPFLMQGPQNQTAVVGSSVVFQCRVGGDPVPDVLWRRSASSGNMPLDRVHVLEDRSLQIDAITIEDMGEYSCEADNAVGSITASGSLTVHSPPTFTVRPMNQIAELGSEALFECQATGHPVPTLFWSLEGNRTLLFPGSRYGGIEVTDNADGTSILSVSNIDRIDNAKVILCSAVNSVGSVSTRVVLSVNLQDDRPPPLILQGPVNQTLPVKSVAILPCKAAGVPTPVISWYRDGIPVLTSSRINITDSGTLTISDLRKNDDSGLYTCVASSKSGKSTWSATLKLDSPTNPNIKFFRAPEASTFPGPPGKPQVMDVTESAVTISWVPSNALGASSMIGFIVEMYGRNVTDGWQEMADKIQENSYTQRGLIPGVSYYFVVRAENWHGISPPSPLSEPILVGVNEQNSGIDMSEIRATLLSGDVVDLVNATSVDSTTMRLVWEIIDGKYVDGFYIYARNLEEDSEHSYRVLTVLNAGSVSSCTVNDLRKFTEYEFFIVPFYKTVEGKPSNSRLAKTLEDVPSASPTAMEALLLNSSAVYLKWKAPPLGSINGILQTYNVLVRGVDIRSNYTKVLSNVTIDATSPNLLLANLTEGVTYTVSIAASTTAGMGPFSNPATLRLDPVTKQLDQTSHRYPINHDNADDILTKPWFIAVLGTILALMMLSFGAMVFVKRKQMLMKQSALVAMRGHHGNGVLKFPSLPQNNDGYWTDPSGILWRPPRPKDHIQDYAPVCTTTTLPVDQNTHNRYVGIDYNEYPSDYAEVSSFQPSGQNNNCLGDNGSKAPSEYSGTRSPAPYATTTLIGNSRFITTSGSGGNTLDSLHHQQQSSGGYGNMYYSSESYPAMAGSNNAGSGSYGRHVYSESYFNPGEKINITENKLASISSVNNNNSGSPVAVGNGGYQLVPNHSGSSASSSSSARSETAKIFHPSHSVPHTPFGTIRKNRLKLTRPPINNLRISFGTSTGGGSSSNNSGDAGNEYGNQHHQQSSLQQQNHKKKMSSLNNLGAKEQLYIKIGETNPNNTSAGSWNGHLANIYQNASTTVGSGSLVGKAGDDGEAVYHPTGNRSVISYRSASEYGGVGDGDV</sequence>
<dbReference type="InterPro" id="IPR050958">
    <property type="entry name" value="Cell_Adh-Cytoskel_Orgn"/>
</dbReference>
<keyword evidence="9" id="KW-1185">Reference proteome</keyword>
<evidence type="ECO:0000256" key="3">
    <source>
        <dbReference type="SAM" id="MobiDB-lite"/>
    </source>
</evidence>
<dbReference type="RefSeq" id="XP_029714613.1">
    <property type="nucleotide sequence ID" value="XM_029858753.2"/>
</dbReference>
<dbReference type="InterPro" id="IPR003599">
    <property type="entry name" value="Ig_sub"/>
</dbReference>
<feature type="domain" description="Fibronectin type-III" evidence="7">
    <location>
        <begin position="751"/>
        <end position="850"/>
    </location>
</feature>
<feature type="chain" id="PRO_5045354448" evidence="5">
    <location>
        <begin position="36"/>
        <end position="1309"/>
    </location>
</feature>
<organism evidence="8 9">
    <name type="scientific">Aedes albopictus</name>
    <name type="common">Asian tiger mosquito</name>
    <name type="synonym">Stegomyia albopicta</name>
    <dbReference type="NCBI Taxonomy" id="7160"/>
    <lineage>
        <taxon>Eukaryota</taxon>
        <taxon>Metazoa</taxon>
        <taxon>Ecdysozoa</taxon>
        <taxon>Arthropoda</taxon>
        <taxon>Hexapoda</taxon>
        <taxon>Insecta</taxon>
        <taxon>Pterygota</taxon>
        <taxon>Neoptera</taxon>
        <taxon>Endopterygota</taxon>
        <taxon>Diptera</taxon>
        <taxon>Nematocera</taxon>
        <taxon>Culicoidea</taxon>
        <taxon>Culicidae</taxon>
        <taxon>Culicinae</taxon>
        <taxon>Aedini</taxon>
        <taxon>Aedes</taxon>
        <taxon>Stegomyia</taxon>
    </lineage>
</organism>
<feature type="compositionally biased region" description="Polar residues" evidence="3">
    <location>
        <begin position="993"/>
        <end position="1002"/>
    </location>
</feature>
<dbReference type="PROSITE" id="PS50853">
    <property type="entry name" value="FN3"/>
    <property type="match status" value="3"/>
</dbReference>
<reference evidence="9" key="1">
    <citation type="journal article" date="2015" name="Proc. Natl. Acad. Sci. U.S.A.">
        <title>Genome sequence of the Asian Tiger mosquito, Aedes albopictus, reveals insights into its biology, genetics, and evolution.</title>
        <authorList>
            <person name="Chen X.G."/>
            <person name="Jiang X."/>
            <person name="Gu J."/>
            <person name="Xu M."/>
            <person name="Wu Y."/>
            <person name="Deng Y."/>
            <person name="Zhang C."/>
            <person name="Bonizzoni M."/>
            <person name="Dermauw W."/>
            <person name="Vontas J."/>
            <person name="Armbruster P."/>
            <person name="Huang X."/>
            <person name="Yang Y."/>
            <person name="Zhang H."/>
            <person name="He W."/>
            <person name="Peng H."/>
            <person name="Liu Y."/>
            <person name="Wu K."/>
            <person name="Chen J."/>
            <person name="Lirakis M."/>
            <person name="Topalis P."/>
            <person name="Van Leeuwen T."/>
            <person name="Hall A.B."/>
            <person name="Jiang X."/>
            <person name="Thorpe C."/>
            <person name="Mueller R.L."/>
            <person name="Sun C."/>
            <person name="Waterhouse R.M."/>
            <person name="Yan G."/>
            <person name="Tu Z.J."/>
            <person name="Fang X."/>
            <person name="James A.A."/>
        </authorList>
    </citation>
    <scope>NUCLEOTIDE SEQUENCE [LARGE SCALE GENOMIC DNA]</scope>
    <source>
        <strain evidence="9">Foshan</strain>
    </source>
</reference>
<dbReference type="Pfam" id="PF00041">
    <property type="entry name" value="fn3"/>
    <property type="match status" value="2"/>
</dbReference>
<keyword evidence="4" id="KW-0812">Transmembrane</keyword>
<feature type="compositionally biased region" description="Low complexity" evidence="3">
    <location>
        <begin position="1133"/>
        <end position="1145"/>
    </location>
</feature>
<keyword evidence="5" id="KW-0732">Signal</keyword>